<accession>A0ABR7HCT0</accession>
<gene>
    <name evidence="1" type="ORF">H8S75_23965</name>
</gene>
<proteinExistence type="predicted"/>
<dbReference type="Proteomes" id="UP000634672">
    <property type="component" value="Unassembled WGS sequence"/>
</dbReference>
<sequence length="124" mass="14069">MMGLLFDFSRLLKKYSVDCQLIRETGGGKYVGGNWVPDPAGKPEVISGAVIPMQDRKIYQSGGTYTEQDREMITKTEIPLEPAAYIIYHGSKYHVESENDYSEYAGFHDYNLKRVGAIDRSKEH</sequence>
<keyword evidence="2" id="KW-1185">Reference proteome</keyword>
<protein>
    <submittedName>
        <fullName evidence="1">Uncharacterized protein</fullName>
    </submittedName>
</protein>
<evidence type="ECO:0000313" key="2">
    <source>
        <dbReference type="Proteomes" id="UP000634672"/>
    </source>
</evidence>
<comment type="caution">
    <text evidence="1">The sequence shown here is derived from an EMBL/GenBank/DDBJ whole genome shotgun (WGS) entry which is preliminary data.</text>
</comment>
<dbReference type="EMBL" id="JACOPB010000014">
    <property type="protein sequence ID" value="MBC5710998.1"/>
    <property type="molecule type" value="Genomic_DNA"/>
</dbReference>
<evidence type="ECO:0000313" key="1">
    <source>
        <dbReference type="EMBL" id="MBC5710998.1"/>
    </source>
</evidence>
<reference evidence="1 2" key="1">
    <citation type="submission" date="2020-08" db="EMBL/GenBank/DDBJ databases">
        <title>Genome public.</title>
        <authorList>
            <person name="Liu C."/>
            <person name="Sun Q."/>
        </authorList>
    </citation>
    <scope>NUCLEOTIDE SEQUENCE [LARGE SCALE GENOMIC DNA]</scope>
    <source>
        <strain evidence="1 2">NSJ-66</strain>
    </source>
</reference>
<name>A0ABR7HCT0_9FIRM</name>
<organism evidence="1 2">
    <name type="scientific">Hungatella hominis</name>
    <dbReference type="NCBI Taxonomy" id="2763050"/>
    <lineage>
        <taxon>Bacteria</taxon>
        <taxon>Bacillati</taxon>
        <taxon>Bacillota</taxon>
        <taxon>Clostridia</taxon>
        <taxon>Lachnospirales</taxon>
        <taxon>Lachnospiraceae</taxon>
        <taxon>Hungatella</taxon>
    </lineage>
</organism>
<dbReference type="RefSeq" id="WP_187023694.1">
    <property type="nucleotide sequence ID" value="NZ_JACOPB010000014.1"/>
</dbReference>